<keyword evidence="2" id="KW-1185">Reference proteome</keyword>
<comment type="caution">
    <text evidence="1">The sequence shown here is derived from an EMBL/GenBank/DDBJ whole genome shotgun (WGS) entry which is preliminary data.</text>
</comment>
<reference evidence="1 2" key="1">
    <citation type="submission" date="2023-09" db="EMBL/GenBank/DDBJ databases">
        <title>Multi-omics analysis of a traditional fermented food reveals byproduct-associated fungal strains for waste-to-food upcycling.</title>
        <authorList>
            <consortium name="Lawrence Berkeley National Laboratory"/>
            <person name="Rekdal V.M."/>
            <person name="Villalobos-Escobedo J.M."/>
            <person name="Rodriguez-Valeron N."/>
            <person name="Garcia M.O."/>
            <person name="Vasquez D.P."/>
            <person name="Damayanti I."/>
            <person name="Sorensen P.M."/>
            <person name="Baidoo E.E."/>
            <person name="De Carvalho A.C."/>
            <person name="Riley R."/>
            <person name="Lipzen A."/>
            <person name="He G."/>
            <person name="Yan M."/>
            <person name="Haridas S."/>
            <person name="Daum C."/>
            <person name="Yoshinaga Y."/>
            <person name="Ng V."/>
            <person name="Grigoriev I.V."/>
            <person name="Munk R."/>
            <person name="Nuraida L."/>
            <person name="Wijaya C.H."/>
            <person name="Morales P.-C."/>
            <person name="Keasling J.D."/>
        </authorList>
    </citation>
    <scope>NUCLEOTIDE SEQUENCE [LARGE SCALE GENOMIC DNA]</scope>
    <source>
        <strain evidence="1 2">FGSC 2613</strain>
    </source>
</reference>
<gene>
    <name evidence="1" type="ORF">QR685DRAFT_557327</name>
</gene>
<evidence type="ECO:0000313" key="2">
    <source>
        <dbReference type="Proteomes" id="UP001451303"/>
    </source>
</evidence>
<name>A0ABR3D250_NEUIN</name>
<dbReference type="Proteomes" id="UP001451303">
    <property type="component" value="Unassembled WGS sequence"/>
</dbReference>
<sequence length="83" mass="9648">MIEGIGDEEKLETLGTLALPFPENDAASRMWCRKHGERSKFDTMMLKCKSGHRKTALEEYHYRYDRLLILKEDFGEARPTTIA</sequence>
<organism evidence="1 2">
    <name type="scientific">Neurospora intermedia</name>
    <dbReference type="NCBI Taxonomy" id="5142"/>
    <lineage>
        <taxon>Eukaryota</taxon>
        <taxon>Fungi</taxon>
        <taxon>Dikarya</taxon>
        <taxon>Ascomycota</taxon>
        <taxon>Pezizomycotina</taxon>
        <taxon>Sordariomycetes</taxon>
        <taxon>Sordariomycetidae</taxon>
        <taxon>Sordariales</taxon>
        <taxon>Sordariaceae</taxon>
        <taxon>Neurospora</taxon>
    </lineage>
</organism>
<accession>A0ABR3D250</accession>
<protein>
    <submittedName>
        <fullName evidence="1">Uncharacterized protein</fullName>
    </submittedName>
</protein>
<dbReference type="EMBL" id="JAVLET010000013">
    <property type="protein sequence ID" value="KAL0466377.1"/>
    <property type="molecule type" value="Genomic_DNA"/>
</dbReference>
<evidence type="ECO:0000313" key="1">
    <source>
        <dbReference type="EMBL" id="KAL0466377.1"/>
    </source>
</evidence>
<proteinExistence type="predicted"/>